<evidence type="ECO:0000256" key="16">
    <source>
        <dbReference type="ARBA" id="ARBA00023221"/>
    </source>
</evidence>
<dbReference type="OrthoDB" id="5326588at2759"/>
<evidence type="ECO:0000256" key="6">
    <source>
        <dbReference type="ARBA" id="ARBA00022778"/>
    </source>
</evidence>
<keyword evidence="12 20" id="KW-0756">Sterol biosynthesis</keyword>
<dbReference type="EC" id="1.3.1.21" evidence="17"/>
<dbReference type="GO" id="GO:0006695">
    <property type="term" value="P:cholesterol biosynthetic process"/>
    <property type="evidence" value="ECO:0007669"/>
    <property type="project" value="UniProtKB-KW"/>
</dbReference>
<evidence type="ECO:0000256" key="20">
    <source>
        <dbReference type="RuleBase" id="RU369120"/>
    </source>
</evidence>
<keyword evidence="8" id="KW-0521">NADP</keyword>
<evidence type="ECO:0000313" key="22">
    <source>
        <dbReference type="Proteomes" id="UP001154252"/>
    </source>
</evidence>
<evidence type="ECO:0000256" key="13">
    <source>
        <dbReference type="ARBA" id="ARBA00023098"/>
    </source>
</evidence>
<evidence type="ECO:0000256" key="1">
    <source>
        <dbReference type="ARBA" id="ARBA00004477"/>
    </source>
</evidence>
<evidence type="ECO:0000256" key="14">
    <source>
        <dbReference type="ARBA" id="ARBA00023136"/>
    </source>
</evidence>
<evidence type="ECO:0000256" key="12">
    <source>
        <dbReference type="ARBA" id="ARBA00023011"/>
    </source>
</evidence>
<evidence type="ECO:0000256" key="15">
    <source>
        <dbReference type="ARBA" id="ARBA00023166"/>
    </source>
</evidence>
<dbReference type="GO" id="GO:0016132">
    <property type="term" value="P:brassinosteroid biosynthetic process"/>
    <property type="evidence" value="ECO:0007669"/>
    <property type="project" value="TreeGrafter"/>
</dbReference>
<keyword evidence="11 20" id="KW-0560">Oxidoreductase</keyword>
<comment type="similarity">
    <text evidence="2 20">Belongs to the ERG4/ERG24 family.</text>
</comment>
<proteinExistence type="inferred from homology"/>
<feature type="transmembrane region" description="Helical" evidence="20">
    <location>
        <begin position="143"/>
        <end position="161"/>
    </location>
</feature>
<gene>
    <name evidence="21" type="ORF">PEGY_LOCUS6908</name>
</gene>
<organism evidence="21 22">
    <name type="scientific">Penicillium egyptiacum</name>
    <dbReference type="NCBI Taxonomy" id="1303716"/>
    <lineage>
        <taxon>Eukaryota</taxon>
        <taxon>Fungi</taxon>
        <taxon>Dikarya</taxon>
        <taxon>Ascomycota</taxon>
        <taxon>Pezizomycotina</taxon>
        <taxon>Eurotiomycetes</taxon>
        <taxon>Eurotiomycetidae</taxon>
        <taxon>Eurotiales</taxon>
        <taxon>Aspergillaceae</taxon>
        <taxon>Penicillium</taxon>
    </lineage>
</organism>
<feature type="transmembrane region" description="Helical" evidence="20">
    <location>
        <begin position="302"/>
        <end position="321"/>
    </location>
</feature>
<evidence type="ECO:0000256" key="5">
    <source>
        <dbReference type="ARBA" id="ARBA00022692"/>
    </source>
</evidence>
<evidence type="ECO:0000256" key="18">
    <source>
        <dbReference type="ARBA" id="ARBA00039984"/>
    </source>
</evidence>
<dbReference type="PROSITE" id="PS01018">
    <property type="entry name" value="STEROL_REDUCT_2"/>
    <property type="match status" value="1"/>
</dbReference>
<comment type="caution">
    <text evidence="21">The sequence shown here is derived from an EMBL/GenBank/DDBJ whole genome shotgun (WGS) entry which is preliminary data.</text>
</comment>
<keyword evidence="7" id="KW-0256">Endoplasmic reticulum</keyword>
<dbReference type="InterPro" id="IPR018083">
    <property type="entry name" value="Sterol_reductase_CS"/>
</dbReference>
<keyword evidence="15 20" id="KW-1207">Sterol metabolism</keyword>
<keyword evidence="3 20" id="KW-0444">Lipid biosynthesis</keyword>
<evidence type="ECO:0000256" key="9">
    <source>
        <dbReference type="ARBA" id="ARBA00022955"/>
    </source>
</evidence>
<evidence type="ECO:0000313" key="21">
    <source>
        <dbReference type="EMBL" id="CAG8902735.1"/>
    </source>
</evidence>
<evidence type="ECO:0000256" key="8">
    <source>
        <dbReference type="ARBA" id="ARBA00022857"/>
    </source>
</evidence>
<feature type="transmembrane region" description="Helical" evidence="20">
    <location>
        <begin position="70"/>
        <end position="90"/>
    </location>
</feature>
<keyword evidence="14 20" id="KW-0472">Membrane</keyword>
<dbReference type="PANTHER" id="PTHR21257">
    <property type="entry name" value="DELTA(14)-STEROL REDUCTASE"/>
    <property type="match status" value="1"/>
</dbReference>
<name>A0A9W4KKC3_9EURO</name>
<feature type="transmembrane region" description="Helical" evidence="20">
    <location>
        <begin position="228"/>
        <end position="250"/>
    </location>
</feature>
<evidence type="ECO:0000256" key="17">
    <source>
        <dbReference type="ARBA" id="ARBA00038851"/>
    </source>
</evidence>
<evidence type="ECO:0000256" key="2">
    <source>
        <dbReference type="ARBA" id="ARBA00005402"/>
    </source>
</evidence>
<protein>
    <recommendedName>
        <fullName evidence="18">7-dehydrocholesterol reductase</fullName>
        <ecNumber evidence="17">1.3.1.21</ecNumber>
    </recommendedName>
    <alternativeName>
        <fullName evidence="19">Sterol Delta(7)-reductase</fullName>
    </alternativeName>
</protein>
<feature type="transmembrane region" description="Helical" evidence="20">
    <location>
        <begin position="110"/>
        <end position="137"/>
    </location>
</feature>
<comment type="subcellular location">
    <subcellularLocation>
        <location evidence="1">Endoplasmic reticulum membrane</location>
        <topology evidence="1">Multi-pass membrane protein</topology>
    </subcellularLocation>
</comment>
<dbReference type="GO" id="GO:0005789">
    <property type="term" value="C:endoplasmic reticulum membrane"/>
    <property type="evidence" value="ECO:0007669"/>
    <property type="project" value="UniProtKB-SubCell"/>
</dbReference>
<feature type="transmembrane region" description="Helical" evidence="20">
    <location>
        <begin position="21"/>
        <end position="41"/>
    </location>
</feature>
<keyword evidence="10 20" id="KW-1133">Transmembrane helix</keyword>
<keyword evidence="6" id="KW-0152">Cholesterol biosynthesis</keyword>
<dbReference type="InterPro" id="IPR001171">
    <property type="entry name" value="ERG24_DHCR-like"/>
</dbReference>
<dbReference type="Proteomes" id="UP001154252">
    <property type="component" value="Unassembled WGS sequence"/>
</dbReference>
<evidence type="ECO:0000256" key="19">
    <source>
        <dbReference type="ARBA" id="ARBA00042688"/>
    </source>
</evidence>
<evidence type="ECO:0000256" key="4">
    <source>
        <dbReference type="ARBA" id="ARBA00022548"/>
    </source>
</evidence>
<evidence type="ECO:0000256" key="10">
    <source>
        <dbReference type="ARBA" id="ARBA00022989"/>
    </source>
</evidence>
<dbReference type="AlphaFoldDB" id="A0A9W4KKC3"/>
<sequence length="440" mass="50653">MVSKTTTQWSPKDVLIEVSSFILILTSPVFALFYWICYQFFNTSLSSTLLTAYSEGTFRFLGNRMPSFDIASTVAYAVWTFFQAMLYKFLPGPLLLGQPTPSGKRLPYRINGLAAWGLTLLSMFLMHVTGLVHLTFIAEHWEGLVWTVNIYSLALLFIFHLKGYYWPDSPEDNISTGHFWTDLLNGFEFHPRFGKLWDIKHFHSTRAGGVIIWNVVDISFAAAQYNSLGYLTNSMVLAVLLRLMVVLDFFANEKWFIGTLDIAYEHFGFYYIYGYSIFMPMIYTLQAQYLYRHPKSLSTQSVISIVLVWTIGWLLSLWANYHKDLARESQGQCTIWGAKAKYIECSYTLACGKVQSSKLLCSGWWGVVRHANYLGNVIFTFALCATCGFDSIYPWTEAIFVIGVMVHRCLRDEKKCQTKYGTQWEVYCKKVPWRLIPGIF</sequence>
<dbReference type="EMBL" id="CAJVRC010000876">
    <property type="protein sequence ID" value="CAG8902735.1"/>
    <property type="molecule type" value="Genomic_DNA"/>
</dbReference>
<dbReference type="Pfam" id="PF01222">
    <property type="entry name" value="ERG4_ERG24"/>
    <property type="match status" value="1"/>
</dbReference>
<evidence type="ECO:0000256" key="7">
    <source>
        <dbReference type="ARBA" id="ARBA00022824"/>
    </source>
</evidence>
<dbReference type="GO" id="GO:0047598">
    <property type="term" value="F:7-dehydrocholesterol reductase activity"/>
    <property type="evidence" value="ECO:0007669"/>
    <property type="project" value="UniProtKB-EC"/>
</dbReference>
<dbReference type="Gene3D" id="1.20.120.1630">
    <property type="match status" value="1"/>
</dbReference>
<reference evidence="21" key="1">
    <citation type="submission" date="2021-07" db="EMBL/GenBank/DDBJ databases">
        <authorList>
            <person name="Branca A.L. A."/>
        </authorList>
    </citation>
    <scope>NUCLEOTIDE SEQUENCE</scope>
</reference>
<keyword evidence="5 20" id="KW-0812">Transmembrane</keyword>
<keyword evidence="13 20" id="KW-0443">Lipid metabolism</keyword>
<evidence type="ECO:0000256" key="11">
    <source>
        <dbReference type="ARBA" id="ARBA00023002"/>
    </source>
</evidence>
<keyword evidence="4" id="KW-0153">Cholesterol metabolism</keyword>
<keyword evidence="16 20" id="KW-0753">Steroid metabolism</keyword>
<feature type="transmembrane region" description="Helical" evidence="20">
    <location>
        <begin position="270"/>
        <end position="290"/>
    </location>
</feature>
<dbReference type="PANTHER" id="PTHR21257:SF38">
    <property type="entry name" value="7-DEHYDROCHOLESTEROL REDUCTASE"/>
    <property type="match status" value="1"/>
</dbReference>
<keyword evidence="22" id="KW-1185">Reference proteome</keyword>
<accession>A0A9W4KKC3</accession>
<keyword evidence="9 20" id="KW-0752">Steroid biosynthesis</keyword>
<evidence type="ECO:0000256" key="3">
    <source>
        <dbReference type="ARBA" id="ARBA00022516"/>
    </source>
</evidence>